<reference evidence="2 3" key="1">
    <citation type="journal article" date="2012" name="MBio">
        <title>Comparative genome analysis of three eukaryotic parasites with differing abilities to transform leukocytes reveals key mediators of Theileria-induced leukocyte transformation.</title>
        <authorList>
            <person name="Hayashida K."/>
            <person name="Hara Y."/>
            <person name="Abe T."/>
            <person name="Yamasaki C."/>
            <person name="Toyoda A."/>
            <person name="Kosuge T."/>
            <person name="Suzuki Y."/>
            <person name="Sato Y."/>
            <person name="Kawashima S."/>
            <person name="Katayama T."/>
            <person name="Wakaguri H."/>
            <person name="Inoue N."/>
            <person name="Homma K."/>
            <person name="Tada-Umezaki M."/>
            <person name="Yagi Y."/>
            <person name="Fujii Y."/>
            <person name="Habara T."/>
            <person name="Kanehisa M."/>
            <person name="Watanabe H."/>
            <person name="Ito K."/>
            <person name="Gojobori T."/>
            <person name="Sugawara H."/>
            <person name="Imanishi T."/>
            <person name="Weir W."/>
            <person name="Gardner M."/>
            <person name="Pain A."/>
            <person name="Shiels B."/>
            <person name="Hattori M."/>
            <person name="Nene V."/>
            <person name="Sugimoto C."/>
        </authorList>
    </citation>
    <scope>NUCLEOTIDE SEQUENCE [LARGE SCALE GENOMIC DNA]</scope>
    <source>
        <strain evidence="2 3">Shintoku</strain>
    </source>
</reference>
<proteinExistence type="predicted"/>
<dbReference type="eggNOG" id="ENOG502QSSK">
    <property type="taxonomic scope" value="Eukaryota"/>
</dbReference>
<dbReference type="CDD" id="cd00350">
    <property type="entry name" value="rubredoxin_like"/>
    <property type="match status" value="1"/>
</dbReference>
<accession>J4C8C3</accession>
<sequence length="796" mass="90107">MICDNCGEVFEDVENEITCPVCGVLQNITQTQTDFFSGYYAQSKRAGRLTQQAEDLELIGEIKDDKRIKRLTDKLDDKLIEQKLESLKQKELCIIVGLQEILMNLCKILVIKYEIVHLIESHSKYLWKRYLIHYFSNMNERGADSESERGKMSRSLQEDYCTNVFTNSIHPKSVNSLRTALNYYLNNVLASRNNSDNEDKRCSKGDYELNVTVLCRRIIHFTRLPNIVIIVVDKLVKYLECQSGNDCGGSSTNGTGNIKVNGSVKGTGSRKGGERGRSEDRELDGQIYGTLLGYPKNVIGCAIVLITCRLLWPIFHTQPPEFASIRKRRASANSTADSFNNTDVTDTANTINVSNTTNSANTSNASNSANNTNNANITNTSNASNMANNANTTNKSNGGSGSTKKSNGNKKSKKRIVKVVETNPKRIYHDRKENRWRIRTDEEMDSISGQSSGNRNSSTGDEEEMKKMKLEDIGNINRYGYVKAYLNVLYYYYRSRKGKVEEKKLRDELKRELLSESDLDRFKKYIVESYKKSNFSSFLSSIIYRYTTNHFLLFKLLPIFNKKTSSNNMYKHLMDYYGGSSGLSTSTCNTNNSPSRTGGDTDLLNLIRDNMVGNCEIFYLITSLFNNYPNYSGFSPEKSLEFNHFLLSTRDQKRQIMNMAREINEPKSKRTRSSVSVNDSATSGTGDRDGGDSCESETCNLYEHELERMENSFQELGKVTEVGFTLPPKPFNLKNKSYRVARALPVATQVNSQLRWSCTLPSPPMRGGSRKLSNKSNKMSSAFSYVCVFDVQWPCV</sequence>
<dbReference type="AlphaFoldDB" id="J4C8C3"/>
<organism evidence="2 3">
    <name type="scientific">Theileria orientalis strain Shintoku</name>
    <dbReference type="NCBI Taxonomy" id="869250"/>
    <lineage>
        <taxon>Eukaryota</taxon>
        <taxon>Sar</taxon>
        <taxon>Alveolata</taxon>
        <taxon>Apicomplexa</taxon>
        <taxon>Aconoidasida</taxon>
        <taxon>Piroplasmida</taxon>
        <taxon>Theileriidae</taxon>
        <taxon>Theileria</taxon>
    </lineage>
</organism>
<dbReference type="Proteomes" id="UP000003786">
    <property type="component" value="Chromosome 2"/>
</dbReference>
<evidence type="ECO:0000313" key="2">
    <source>
        <dbReference type="EMBL" id="BAM40538.1"/>
    </source>
</evidence>
<feature type="region of interest" description="Disordered" evidence="1">
    <location>
        <begin position="252"/>
        <end position="281"/>
    </location>
</feature>
<protein>
    <submittedName>
        <fullName evidence="2">Uncharacterized protein</fullName>
    </submittedName>
</protein>
<feature type="compositionally biased region" description="Basic and acidic residues" evidence="1">
    <location>
        <begin position="271"/>
        <end position="281"/>
    </location>
</feature>
<feature type="compositionally biased region" description="Polar residues" evidence="1">
    <location>
        <begin position="333"/>
        <end position="346"/>
    </location>
</feature>
<feature type="compositionally biased region" description="Polar residues" evidence="1">
    <location>
        <begin position="447"/>
        <end position="459"/>
    </location>
</feature>
<gene>
    <name evidence="2" type="ORF">TOT_020000793</name>
</gene>
<dbReference type="VEuPathDB" id="PiroplasmaDB:TOT_020000793"/>
<dbReference type="RefSeq" id="XP_009690839.1">
    <property type="nucleotide sequence ID" value="XM_009692544.1"/>
</dbReference>
<evidence type="ECO:0000256" key="1">
    <source>
        <dbReference type="SAM" id="MobiDB-lite"/>
    </source>
</evidence>
<feature type="compositionally biased region" description="Basic and acidic residues" evidence="1">
    <location>
        <begin position="430"/>
        <end position="441"/>
    </location>
</feature>
<dbReference type="OMA" id="VENEITC"/>
<dbReference type="KEGG" id="tot:TOT_020000793"/>
<dbReference type="OrthoDB" id="361822at2759"/>
<keyword evidence="3" id="KW-1185">Reference proteome</keyword>
<name>J4C8C3_THEOR</name>
<feature type="compositionally biased region" description="Basic residues" evidence="1">
    <location>
        <begin position="407"/>
        <end position="417"/>
    </location>
</feature>
<feature type="region of interest" description="Disordered" evidence="1">
    <location>
        <begin position="661"/>
        <end position="695"/>
    </location>
</feature>
<evidence type="ECO:0000313" key="3">
    <source>
        <dbReference type="Proteomes" id="UP000003786"/>
    </source>
</evidence>
<feature type="compositionally biased region" description="Low complexity" evidence="1">
    <location>
        <begin position="347"/>
        <end position="406"/>
    </location>
</feature>
<feature type="region of interest" description="Disordered" evidence="1">
    <location>
        <begin position="333"/>
        <end position="463"/>
    </location>
</feature>
<dbReference type="GeneID" id="20714910"/>
<dbReference type="EMBL" id="AP011947">
    <property type="protein sequence ID" value="BAM40538.1"/>
    <property type="molecule type" value="Genomic_DNA"/>
</dbReference>